<gene>
    <name evidence="1" type="ORF">AB6A40_009994</name>
</gene>
<protein>
    <submittedName>
        <fullName evidence="1">Uncharacterized protein</fullName>
    </submittedName>
</protein>
<dbReference type="EMBL" id="JBGFUD010011707">
    <property type="protein sequence ID" value="MFH4983285.1"/>
    <property type="molecule type" value="Genomic_DNA"/>
</dbReference>
<proteinExistence type="predicted"/>
<name>A0ABD6ETI4_9BILA</name>
<accession>A0ABD6ETI4</accession>
<reference evidence="1 2" key="1">
    <citation type="submission" date="2024-08" db="EMBL/GenBank/DDBJ databases">
        <title>Gnathostoma spinigerum genome.</title>
        <authorList>
            <person name="Gonzalez-Bertolin B."/>
            <person name="Monzon S."/>
            <person name="Zaballos A."/>
            <person name="Jimenez P."/>
            <person name="Dekumyoy P."/>
            <person name="Varona S."/>
            <person name="Cuesta I."/>
            <person name="Sumanam S."/>
            <person name="Adisakwattana P."/>
            <person name="Gasser R.B."/>
            <person name="Hernandez-Gonzalez A."/>
            <person name="Young N.D."/>
            <person name="Perteguer M.J."/>
        </authorList>
    </citation>
    <scope>NUCLEOTIDE SEQUENCE [LARGE SCALE GENOMIC DNA]</scope>
    <source>
        <strain evidence="1">AL3</strain>
        <tissue evidence="1">Liver</tissue>
    </source>
</reference>
<sequence>MKDECFQMNFISDEINLEGRPEPLSYSQSSAMSSEVEIIQEHVGSIANYLSSLRPVSTFIQEPGFGDILKEGRSSIVRWSEIVEPNTILKETYDLKSIGELFKPPSLSLSGLKWLAARRLIRNSVNCSSCHSSCILVRRNMLPDRYEWECPCGQKISVRSGSIFRDCGLSISRIVGLMYCFCMGYSVHLVVPRNETNGKAIATKWYQLFREISQMLDVPDKSAKNAFSQFISYIAKHYPVEHQT</sequence>
<dbReference type="Proteomes" id="UP001608902">
    <property type="component" value="Unassembled WGS sequence"/>
</dbReference>
<evidence type="ECO:0000313" key="1">
    <source>
        <dbReference type="EMBL" id="MFH4983285.1"/>
    </source>
</evidence>
<evidence type="ECO:0000313" key="2">
    <source>
        <dbReference type="Proteomes" id="UP001608902"/>
    </source>
</evidence>
<comment type="caution">
    <text evidence="1">The sequence shown here is derived from an EMBL/GenBank/DDBJ whole genome shotgun (WGS) entry which is preliminary data.</text>
</comment>
<keyword evidence="2" id="KW-1185">Reference proteome</keyword>
<dbReference type="AlphaFoldDB" id="A0ABD6ETI4"/>
<organism evidence="1 2">
    <name type="scientific">Gnathostoma spinigerum</name>
    <dbReference type="NCBI Taxonomy" id="75299"/>
    <lineage>
        <taxon>Eukaryota</taxon>
        <taxon>Metazoa</taxon>
        <taxon>Ecdysozoa</taxon>
        <taxon>Nematoda</taxon>
        <taxon>Chromadorea</taxon>
        <taxon>Rhabditida</taxon>
        <taxon>Spirurina</taxon>
        <taxon>Gnathostomatomorpha</taxon>
        <taxon>Gnathostomatoidea</taxon>
        <taxon>Gnathostomatidae</taxon>
        <taxon>Gnathostoma</taxon>
    </lineage>
</organism>